<comment type="caution">
    <text evidence="1">The sequence shown here is derived from an EMBL/GenBank/DDBJ whole genome shotgun (WGS) entry which is preliminary data.</text>
</comment>
<protein>
    <submittedName>
        <fullName evidence="1">Uncharacterized protein</fullName>
    </submittedName>
</protein>
<evidence type="ECO:0000313" key="1">
    <source>
        <dbReference type="EMBL" id="PKI75252.1"/>
    </source>
</evidence>
<gene>
    <name evidence="1" type="ORF">CRG98_004292</name>
</gene>
<keyword evidence="2" id="KW-1185">Reference proteome</keyword>
<dbReference type="EMBL" id="PGOL01000180">
    <property type="protein sequence ID" value="PKI75252.1"/>
    <property type="molecule type" value="Genomic_DNA"/>
</dbReference>
<accession>A0A2I0L3H9</accession>
<dbReference type="Proteomes" id="UP000233551">
    <property type="component" value="Unassembled WGS sequence"/>
</dbReference>
<dbReference type="AlphaFoldDB" id="A0A2I0L3H9"/>
<evidence type="ECO:0000313" key="2">
    <source>
        <dbReference type="Proteomes" id="UP000233551"/>
    </source>
</evidence>
<name>A0A2I0L3H9_PUNGR</name>
<organism evidence="1 2">
    <name type="scientific">Punica granatum</name>
    <name type="common">Pomegranate</name>
    <dbReference type="NCBI Taxonomy" id="22663"/>
    <lineage>
        <taxon>Eukaryota</taxon>
        <taxon>Viridiplantae</taxon>
        <taxon>Streptophyta</taxon>
        <taxon>Embryophyta</taxon>
        <taxon>Tracheophyta</taxon>
        <taxon>Spermatophyta</taxon>
        <taxon>Magnoliopsida</taxon>
        <taxon>eudicotyledons</taxon>
        <taxon>Gunneridae</taxon>
        <taxon>Pentapetalae</taxon>
        <taxon>rosids</taxon>
        <taxon>malvids</taxon>
        <taxon>Myrtales</taxon>
        <taxon>Lythraceae</taxon>
        <taxon>Punica</taxon>
    </lineage>
</organism>
<sequence length="261" mass="28285">MPGRSPRSDGVLLMIFGCIIYPSTQLKRGKLSASHFGPSALGDSGRPSSARRLPAIPAGPEIPQIAIFAISAKSVEILTEKGMKLKLNGQKVESGREEHDPANENGKFALVLRNLEIGGTREPSPENREILPDPDGFNSGEALIDHGEASAVSRTVIDVHSGPHRGVQGRELPPAAPSPPFPAIPAARWLTGLGPFLFLCRPSPSPFRPSTLRSGPEFFRPVSPSGRQSDPIRSDTTRFVRRFSYFYRITPQLSELGKFST</sequence>
<reference evidence="1 2" key="1">
    <citation type="submission" date="2017-11" db="EMBL/GenBank/DDBJ databases">
        <title>De-novo sequencing of pomegranate (Punica granatum L.) genome.</title>
        <authorList>
            <person name="Akparov Z."/>
            <person name="Amiraslanov A."/>
            <person name="Hajiyeva S."/>
            <person name="Abbasov M."/>
            <person name="Kaur K."/>
            <person name="Hamwieh A."/>
            <person name="Solovyev V."/>
            <person name="Salamov A."/>
            <person name="Braich B."/>
            <person name="Kosarev P."/>
            <person name="Mahmoud A."/>
            <person name="Hajiyev E."/>
            <person name="Babayeva S."/>
            <person name="Izzatullayeva V."/>
            <person name="Mammadov A."/>
            <person name="Mammadov A."/>
            <person name="Sharifova S."/>
            <person name="Ojaghi J."/>
            <person name="Eynullazada K."/>
            <person name="Bayramov B."/>
            <person name="Abdulazimova A."/>
            <person name="Shahmuradov I."/>
        </authorList>
    </citation>
    <scope>NUCLEOTIDE SEQUENCE [LARGE SCALE GENOMIC DNA]</scope>
    <source>
        <strain evidence="2">cv. AG2017</strain>
        <tissue evidence="1">Leaf</tissue>
    </source>
</reference>
<proteinExistence type="predicted"/>